<organism evidence="1 2">
    <name type="scientific">Leisingera methylohalidivorans DSM 14336</name>
    <dbReference type="NCBI Taxonomy" id="999552"/>
    <lineage>
        <taxon>Bacteria</taxon>
        <taxon>Pseudomonadati</taxon>
        <taxon>Pseudomonadota</taxon>
        <taxon>Alphaproteobacteria</taxon>
        <taxon>Rhodobacterales</taxon>
        <taxon>Roseobacteraceae</taxon>
        <taxon>Leisingera</taxon>
    </lineage>
</organism>
<dbReference type="AlphaFoldDB" id="V9W0Z2"/>
<dbReference type="Proteomes" id="UP000018780">
    <property type="component" value="Chromosome"/>
</dbReference>
<sequence length="82" mass="9348">MSGNSNNKISKLKQVRTGLAIYQTGRSPFWSVRLWDPVAKKYVRKSTKEVSRIEAAEAAIEFADPYKKNVDPSLAAMKDRRF</sequence>
<proteinExistence type="predicted"/>
<dbReference type="KEGG" id="lmd:METH_01535"/>
<name>V9W0Z2_9RHOB</name>
<accession>V9W0Z2</accession>
<reference evidence="1 2" key="1">
    <citation type="submission" date="2013-09" db="EMBL/GenBank/DDBJ databases">
        <authorList>
            <consortium name="DOE Joint Genome Institute"/>
            <person name="Klenk H.-P."/>
            <person name="Huntemann M."/>
            <person name="Han J."/>
            <person name="Chen A."/>
            <person name="Kyrpides N."/>
            <person name="Mavromatis K."/>
            <person name="Markowitz V."/>
            <person name="Palaniappan K."/>
            <person name="Ivanova N."/>
            <person name="Schaumberg A."/>
            <person name="Pati A."/>
            <person name="Liolios K."/>
            <person name="Nordberg H.P."/>
            <person name="Cantor M.N."/>
            <person name="Hua S.X."/>
            <person name="Woyke T."/>
        </authorList>
    </citation>
    <scope>NUCLEOTIDE SEQUENCE [LARGE SCALE GENOMIC DNA]</scope>
    <source>
        <strain evidence="1 2">DSM 14336</strain>
    </source>
</reference>
<dbReference type="HOGENOM" id="CLU_2554102_0_0_5"/>
<protein>
    <recommendedName>
        <fullName evidence="3">Integrase</fullName>
    </recommendedName>
</protein>
<evidence type="ECO:0000313" key="1">
    <source>
        <dbReference type="EMBL" id="AHD02827.1"/>
    </source>
</evidence>
<keyword evidence="2" id="KW-1185">Reference proteome</keyword>
<dbReference type="PATRIC" id="fig|999552.6.peg.306"/>
<evidence type="ECO:0008006" key="3">
    <source>
        <dbReference type="Google" id="ProtNLM"/>
    </source>
</evidence>
<dbReference type="EMBL" id="CP006773">
    <property type="protein sequence ID" value="AHD02827.1"/>
    <property type="molecule type" value="Genomic_DNA"/>
</dbReference>
<evidence type="ECO:0000313" key="2">
    <source>
        <dbReference type="Proteomes" id="UP000018780"/>
    </source>
</evidence>
<gene>
    <name evidence="1" type="ORF">METH_01535</name>
</gene>